<dbReference type="HOGENOM" id="CLU_1122745_0_0_5"/>
<protein>
    <submittedName>
        <fullName evidence="2">Uncharacterized protein</fullName>
    </submittedName>
</protein>
<reference evidence="2 3" key="1">
    <citation type="submission" date="2012-04" db="EMBL/GenBank/DDBJ databases">
        <title>The Genome Sequence of Afipia broomeae ATCC 49717.</title>
        <authorList>
            <consortium name="The Broad Institute Genome Sequencing Platform"/>
            <person name="Earl A."/>
            <person name="Ward D."/>
            <person name="Feldgarden M."/>
            <person name="Gevers D."/>
            <person name="Huys G."/>
            <person name="Walker B."/>
            <person name="Young S.K."/>
            <person name="Zeng Q."/>
            <person name="Gargeya S."/>
            <person name="Fitzgerald M."/>
            <person name="Haas B."/>
            <person name="Abouelleil A."/>
            <person name="Alvarado L."/>
            <person name="Arachchi H.M."/>
            <person name="Berlin A."/>
            <person name="Chapman S.B."/>
            <person name="Goldberg J."/>
            <person name="Griggs A."/>
            <person name="Gujja S."/>
            <person name="Hansen M."/>
            <person name="Howarth C."/>
            <person name="Imamovic A."/>
            <person name="Larimer J."/>
            <person name="McCowen C."/>
            <person name="Montmayeur A."/>
            <person name="Murphy C."/>
            <person name="Neiman D."/>
            <person name="Pearson M."/>
            <person name="Priest M."/>
            <person name="Roberts A."/>
            <person name="Saif S."/>
            <person name="Shea T."/>
            <person name="Sisk P."/>
            <person name="Sykes S."/>
            <person name="Wortman J."/>
            <person name="Nusbaum C."/>
            <person name="Birren B."/>
        </authorList>
    </citation>
    <scope>NUCLEOTIDE SEQUENCE [LARGE SCALE GENOMIC DNA]</scope>
    <source>
        <strain evidence="2 3">ATCC 49717</strain>
    </source>
</reference>
<evidence type="ECO:0000256" key="1">
    <source>
        <dbReference type="SAM" id="Phobius"/>
    </source>
</evidence>
<keyword evidence="1" id="KW-0472">Membrane</keyword>
<comment type="caution">
    <text evidence="2">The sequence shown here is derived from an EMBL/GenBank/DDBJ whole genome shotgun (WGS) entry which is preliminary data.</text>
</comment>
<accession>K8PE44</accession>
<dbReference type="AlphaFoldDB" id="K8PE44"/>
<gene>
    <name evidence="2" type="ORF">HMPREF9695_03046</name>
</gene>
<dbReference type="EMBL" id="AGWX01000004">
    <property type="protein sequence ID" value="EKS36628.1"/>
    <property type="molecule type" value="Genomic_DNA"/>
</dbReference>
<keyword evidence="1" id="KW-1133">Transmembrane helix</keyword>
<feature type="transmembrane region" description="Helical" evidence="1">
    <location>
        <begin position="20"/>
        <end position="45"/>
    </location>
</feature>
<sequence>MDKADTNSILRRLVKILMSVRFWFVLNSLALLLLLIVDFGFMAALKKSEWWPDLFSVLTNLLTGGIISFLFYFLVVVVPERRRRSVIKTNLAKMYRRVKLDILWQIVFASIKGGRHDLSTSLDEVERLLDVNAFKAAFEHGRESNDGFYAFENQMDDKTSEFLEIILNLEILAKQIEYVLSHYAIDNQNIFDFFKRLEAFLIKMRHLQPGYDESKALCRFIWEIFAGFDFVDGYRGYDVVEKMIHDI</sequence>
<dbReference type="eggNOG" id="ENOG503371J">
    <property type="taxonomic scope" value="Bacteria"/>
</dbReference>
<evidence type="ECO:0000313" key="2">
    <source>
        <dbReference type="EMBL" id="EKS36628.1"/>
    </source>
</evidence>
<evidence type="ECO:0000313" key="3">
    <source>
        <dbReference type="Proteomes" id="UP000001096"/>
    </source>
</evidence>
<proteinExistence type="predicted"/>
<feature type="transmembrane region" description="Helical" evidence="1">
    <location>
        <begin position="57"/>
        <end position="78"/>
    </location>
</feature>
<keyword evidence="3" id="KW-1185">Reference proteome</keyword>
<name>K8PE44_9BRAD</name>
<dbReference type="PATRIC" id="fig|883078.3.peg.3149"/>
<dbReference type="Proteomes" id="UP000001096">
    <property type="component" value="Unassembled WGS sequence"/>
</dbReference>
<keyword evidence="1" id="KW-0812">Transmembrane</keyword>
<organism evidence="2 3">
    <name type="scientific">Afipia broomeae ATCC 49717</name>
    <dbReference type="NCBI Taxonomy" id="883078"/>
    <lineage>
        <taxon>Bacteria</taxon>
        <taxon>Pseudomonadati</taxon>
        <taxon>Pseudomonadota</taxon>
        <taxon>Alphaproteobacteria</taxon>
        <taxon>Hyphomicrobiales</taxon>
        <taxon>Nitrobacteraceae</taxon>
        <taxon>Afipia</taxon>
    </lineage>
</organism>